<dbReference type="SUPFAM" id="SSF55874">
    <property type="entry name" value="ATPase domain of HSP90 chaperone/DNA topoisomerase II/histidine kinase"/>
    <property type="match status" value="1"/>
</dbReference>
<dbReference type="InterPro" id="IPR036890">
    <property type="entry name" value="HATPase_C_sf"/>
</dbReference>
<keyword evidence="2" id="KW-0418">Kinase</keyword>
<dbReference type="RefSeq" id="WP_093712244.1">
    <property type="nucleotide sequence ID" value="NZ_FONG01000002.1"/>
</dbReference>
<dbReference type="EMBL" id="FONG01000002">
    <property type="protein sequence ID" value="SFE28864.1"/>
    <property type="molecule type" value="Genomic_DNA"/>
</dbReference>
<feature type="region of interest" description="Disordered" evidence="1">
    <location>
        <begin position="1"/>
        <end position="23"/>
    </location>
</feature>
<dbReference type="AlphaFoldDB" id="A0A1I1ZAI6"/>
<dbReference type="Gene3D" id="3.30.565.10">
    <property type="entry name" value="Histidine kinase-like ATPase, C-terminal domain"/>
    <property type="match status" value="1"/>
</dbReference>
<proteinExistence type="predicted"/>
<keyword evidence="2" id="KW-0808">Transferase</keyword>
<evidence type="ECO:0000313" key="2">
    <source>
        <dbReference type="EMBL" id="SFE28864.1"/>
    </source>
</evidence>
<accession>A0A1I1ZAI6</accession>
<dbReference type="GO" id="GO:0016301">
    <property type="term" value="F:kinase activity"/>
    <property type="evidence" value="ECO:0007669"/>
    <property type="project" value="UniProtKB-KW"/>
</dbReference>
<dbReference type="Pfam" id="PF13589">
    <property type="entry name" value="HATPase_c_3"/>
    <property type="match status" value="1"/>
</dbReference>
<feature type="compositionally biased region" description="Basic and acidic residues" evidence="1">
    <location>
        <begin position="7"/>
        <end position="18"/>
    </location>
</feature>
<protein>
    <submittedName>
        <fullName evidence="2">Histidine kinase-, DNA gyrase B-, and HSP90-like ATPase</fullName>
    </submittedName>
</protein>
<sequence length="840" mass="93279">MTTGSTEDSRGLAEKVSDDSGPTEEIPVEISFEIIRLFSEGLYQSPHKAIEELVSNGFDAGANQVRVITPRSLADDPSGTDSLWVIDDGCGMDAEGFARLWRVAESTKTEGSTVRGRAPIGQFGIGKLAAYVLARRLTHISKRDGQYLYASMDFKKVEGKRQNDRNSTPVAVDLHIVDEEDARKLLSEVEVRDPDAWSLLFGDKAANTWTAAALSDFKKLFEKFKPGVLGWVLRTGLPLSSNFRIYLNSEEQRSAKEEATILYFSKIGGPEDKVAEKLGLETTLTGLKIPGLVGEVSGKATLYEKPLQAGKSMQYGRSNGFFIRVRGRVINLEDELFGLEALNHAAWSRFSLDAEVDGLREHLLSSREGVRDSAVLDALREYLRAKFNEARAAFNADNRTKLIGIDLEQLLNGASPSVLGDPLLSAVRQAIAHEQQPSHYISAPTHLADEERAAWFAEFTLGVLQQPILDVKITKMGPYDRLVEYDTTTRILQINEEHPFIAKMLAHSKNQTPVTLFATSEILTDAFLREGGISPETTAEVFSLRDRALRQIAGDYGPDAAEVLRHLSIADQDKDALEKAVGQAFIVLGFEYERRGGNRGGADGILDARLGKSETKLEDFRIVYDAKTTAGSSISVDKVHFDALWDFKKTESADFGFIIGKKFAGQESDDSAVNRRTSQGREDRPMTVMLTAHLRRLVELHYRFGVTLTQVRDLFDGALTVKEVEEWLQKLEKELSESQPPVPLRKLLKKLEECKGDTLSQPNIHAVRMLDARLKQYEPERLVAALQAVQTIVGTRWIEVNKASGDVRMSHTAESIITEVDRRLQDDLGLPAVEDETPES</sequence>
<evidence type="ECO:0000313" key="3">
    <source>
        <dbReference type="Proteomes" id="UP000199323"/>
    </source>
</evidence>
<organism evidence="2 3">
    <name type="scientific">Actinacidiphila alni</name>
    <dbReference type="NCBI Taxonomy" id="380248"/>
    <lineage>
        <taxon>Bacteria</taxon>
        <taxon>Bacillati</taxon>
        <taxon>Actinomycetota</taxon>
        <taxon>Actinomycetes</taxon>
        <taxon>Kitasatosporales</taxon>
        <taxon>Streptomycetaceae</taxon>
        <taxon>Actinacidiphila</taxon>
    </lineage>
</organism>
<name>A0A1I1ZAI6_9ACTN</name>
<keyword evidence="3" id="KW-1185">Reference proteome</keyword>
<evidence type="ECO:0000256" key="1">
    <source>
        <dbReference type="SAM" id="MobiDB-lite"/>
    </source>
</evidence>
<dbReference type="OrthoDB" id="9802640at2"/>
<gene>
    <name evidence="2" type="ORF">SAMN05216251_102385</name>
</gene>
<dbReference type="Proteomes" id="UP000199323">
    <property type="component" value="Unassembled WGS sequence"/>
</dbReference>
<dbReference type="STRING" id="380248.SAMN05216251_102385"/>
<reference evidence="2 3" key="1">
    <citation type="submission" date="2016-10" db="EMBL/GenBank/DDBJ databases">
        <authorList>
            <person name="de Groot N.N."/>
        </authorList>
    </citation>
    <scope>NUCLEOTIDE SEQUENCE [LARGE SCALE GENOMIC DNA]</scope>
    <source>
        <strain evidence="2 3">CGMCC 4.3510</strain>
    </source>
</reference>